<dbReference type="Proteomes" id="UP000071561">
    <property type="component" value="Chromosome"/>
</dbReference>
<evidence type="ECO:0000313" key="8">
    <source>
        <dbReference type="EMBL" id="AMP99720.1"/>
    </source>
</evidence>
<dbReference type="InterPro" id="IPR029056">
    <property type="entry name" value="Ribokinase-like"/>
</dbReference>
<feature type="domain" description="Cytidyltransferase-like" evidence="7">
    <location>
        <begin position="350"/>
        <end position="461"/>
    </location>
</feature>
<dbReference type="NCBIfam" id="TIGR00125">
    <property type="entry name" value="cyt_tran_rel"/>
    <property type="match status" value="1"/>
</dbReference>
<dbReference type="Pfam" id="PF01467">
    <property type="entry name" value="CTP_transf_like"/>
    <property type="match status" value="1"/>
</dbReference>
<dbReference type="SUPFAM" id="SSF53613">
    <property type="entry name" value="Ribokinase-like"/>
    <property type="match status" value="1"/>
</dbReference>
<evidence type="ECO:0000256" key="5">
    <source>
        <dbReference type="ARBA" id="ARBA00023277"/>
    </source>
</evidence>
<dbReference type="PROSITE" id="PS00583">
    <property type="entry name" value="PFKB_KINASES_1"/>
    <property type="match status" value="1"/>
</dbReference>
<dbReference type="UniPathway" id="UPA00958"/>
<gene>
    <name evidence="8" type="ORF">AY601_2842</name>
</gene>
<dbReference type="PANTHER" id="PTHR46969">
    <property type="entry name" value="BIFUNCTIONAL PROTEIN HLDE"/>
    <property type="match status" value="1"/>
</dbReference>
<dbReference type="PANTHER" id="PTHR46969:SF1">
    <property type="entry name" value="BIFUNCTIONAL PROTEIN HLDE"/>
    <property type="match status" value="1"/>
</dbReference>
<evidence type="ECO:0000313" key="9">
    <source>
        <dbReference type="Proteomes" id="UP000071561"/>
    </source>
</evidence>
<evidence type="ECO:0000256" key="1">
    <source>
        <dbReference type="ARBA" id="ARBA00004713"/>
    </source>
</evidence>
<dbReference type="GO" id="GO:0033785">
    <property type="term" value="F:heptose 7-phosphate kinase activity"/>
    <property type="evidence" value="ECO:0007669"/>
    <property type="project" value="TreeGrafter"/>
</dbReference>
<dbReference type="InterPro" id="IPR011611">
    <property type="entry name" value="PfkB_dom"/>
</dbReference>
<dbReference type="InterPro" id="IPR014729">
    <property type="entry name" value="Rossmann-like_a/b/a_fold"/>
</dbReference>
<dbReference type="InterPro" id="IPR004821">
    <property type="entry name" value="Cyt_trans-like"/>
</dbReference>
<sequence>MYKHLISKFVNPSILIIGDLMLDKYLKGASTRLAPEAPVPVVDILSCSTALGGGGNTAINLKCLGANVTFCSIAGADDEGDRAIEILRRHNINPHILQDKSQITNVKTRVMAGTQLLVRFDSGTEFSIGEDLEQSFIKLLHEQYYLHDAIVISDYNKGLLTPLVISTLRKLNQQEKKFIAIDSKRLEAFQTLSPSIVKPNYLELVDLLKVKKQYTNRVEQINGLGKEIFFNTKSAITAVTLDQDGAVIFSEDEMKYRCFAHHPSNIQVAGAGDAFFSAFTLAIYIGAEIPAAAEISAAAAAVAISKGTTAYCTHQELNAALSINEKYLADPDQLQYIVELYKAQGKKIVFTNGCFDLLHSGHVNFLNRARELGHILIVGINTDESIQRIKGAQRPINKLQDRIEVLSGLGSVSHIISYGDDKNDEAIRLINMISPDVYTKGGDYTRENLSETSFVEKLGGEVIVLPFSPNRSTTLTIQKINEIDRLKLA</sequence>
<keyword evidence="5" id="KW-0119">Carbohydrate metabolism</keyword>
<dbReference type="SUPFAM" id="SSF52374">
    <property type="entry name" value="Nucleotidylyl transferase"/>
    <property type="match status" value="1"/>
</dbReference>
<dbReference type="GO" id="GO:0009244">
    <property type="term" value="P:lipopolysaccharide core region biosynthetic process"/>
    <property type="evidence" value="ECO:0007669"/>
    <property type="project" value="UniProtKB-UniPathway"/>
</dbReference>
<evidence type="ECO:0000256" key="3">
    <source>
        <dbReference type="ARBA" id="ARBA00022777"/>
    </source>
</evidence>
<protein>
    <submittedName>
        <fullName evidence="8">Bifunctional protein HldE</fullName>
    </submittedName>
</protein>
<dbReference type="InterPro" id="IPR002173">
    <property type="entry name" value="Carboh/pur_kinase_PfkB_CS"/>
</dbReference>
<dbReference type="RefSeq" id="WP_068402132.1">
    <property type="nucleotide sequence ID" value="NZ_CP014504.1"/>
</dbReference>
<reference evidence="8 9" key="1">
    <citation type="submission" date="2016-03" db="EMBL/GenBank/DDBJ databases">
        <title>Complete genome sequence of Pedobacter cryoconitis PAMC 27485.</title>
        <authorList>
            <person name="Lee J."/>
            <person name="Kim O.-S."/>
        </authorList>
    </citation>
    <scope>NUCLEOTIDE SEQUENCE [LARGE SCALE GENOMIC DNA]</scope>
    <source>
        <strain evidence="8 9">PAMC 27485</strain>
    </source>
</reference>
<dbReference type="GO" id="GO:0005829">
    <property type="term" value="C:cytosol"/>
    <property type="evidence" value="ECO:0007669"/>
    <property type="project" value="TreeGrafter"/>
</dbReference>
<dbReference type="EMBL" id="CP014504">
    <property type="protein sequence ID" value="AMP99720.1"/>
    <property type="molecule type" value="Genomic_DNA"/>
</dbReference>
<comment type="pathway">
    <text evidence="1">Bacterial outer membrane biogenesis; LPS core biosynthesis.</text>
</comment>
<dbReference type="OrthoDB" id="9802794at2"/>
<proteinExistence type="predicted"/>
<keyword evidence="2" id="KW-0808">Transferase</keyword>
<evidence type="ECO:0000256" key="2">
    <source>
        <dbReference type="ARBA" id="ARBA00022679"/>
    </source>
</evidence>
<evidence type="ECO:0000259" key="7">
    <source>
        <dbReference type="Pfam" id="PF01467"/>
    </source>
</evidence>
<dbReference type="Gene3D" id="3.40.1190.20">
    <property type="match status" value="1"/>
</dbReference>
<dbReference type="Pfam" id="PF00294">
    <property type="entry name" value="PfkB"/>
    <property type="match status" value="1"/>
</dbReference>
<keyword evidence="4" id="KW-0511">Multifunctional enzyme</keyword>
<keyword evidence="9" id="KW-1185">Reference proteome</keyword>
<dbReference type="PATRIC" id="fig|188932.3.peg.2963"/>
<accession>A0A127VET6</accession>
<dbReference type="GO" id="GO:0033786">
    <property type="term" value="F:heptose-1-phosphate adenylyltransferase activity"/>
    <property type="evidence" value="ECO:0007669"/>
    <property type="project" value="TreeGrafter"/>
</dbReference>
<dbReference type="Gene3D" id="3.40.50.620">
    <property type="entry name" value="HUPs"/>
    <property type="match status" value="1"/>
</dbReference>
<evidence type="ECO:0000256" key="4">
    <source>
        <dbReference type="ARBA" id="ARBA00023268"/>
    </source>
</evidence>
<dbReference type="AlphaFoldDB" id="A0A127VET6"/>
<evidence type="ECO:0000259" key="6">
    <source>
        <dbReference type="Pfam" id="PF00294"/>
    </source>
</evidence>
<name>A0A127VET6_9SPHI</name>
<keyword evidence="3" id="KW-0418">Kinase</keyword>
<organism evidence="8 9">
    <name type="scientific">Pedobacter cryoconitis</name>
    <dbReference type="NCBI Taxonomy" id="188932"/>
    <lineage>
        <taxon>Bacteria</taxon>
        <taxon>Pseudomonadati</taxon>
        <taxon>Bacteroidota</taxon>
        <taxon>Sphingobacteriia</taxon>
        <taxon>Sphingobacteriales</taxon>
        <taxon>Sphingobacteriaceae</taxon>
        <taxon>Pedobacter</taxon>
    </lineage>
</organism>
<dbReference type="KEGG" id="pcm:AY601_2842"/>
<feature type="domain" description="Carbohydrate kinase PfkB" evidence="6">
    <location>
        <begin position="13"/>
        <end position="313"/>
    </location>
</feature>